<accession>A0ABP4FL79</accession>
<evidence type="ECO:0000313" key="3">
    <source>
        <dbReference type="Proteomes" id="UP001501371"/>
    </source>
</evidence>
<feature type="region of interest" description="Disordered" evidence="1">
    <location>
        <begin position="1"/>
        <end position="55"/>
    </location>
</feature>
<feature type="compositionally biased region" description="Low complexity" evidence="1">
    <location>
        <begin position="1"/>
        <end position="12"/>
    </location>
</feature>
<protein>
    <submittedName>
        <fullName evidence="2">Uncharacterized protein</fullName>
    </submittedName>
</protein>
<reference evidence="3" key="1">
    <citation type="journal article" date="2019" name="Int. J. Syst. Evol. Microbiol.">
        <title>The Global Catalogue of Microorganisms (GCM) 10K type strain sequencing project: providing services to taxonomists for standard genome sequencing and annotation.</title>
        <authorList>
            <consortium name="The Broad Institute Genomics Platform"/>
            <consortium name="The Broad Institute Genome Sequencing Center for Infectious Disease"/>
            <person name="Wu L."/>
            <person name="Ma J."/>
        </authorList>
    </citation>
    <scope>NUCLEOTIDE SEQUENCE [LARGE SCALE GENOMIC DNA]</scope>
    <source>
        <strain evidence="3">JCM 12696</strain>
    </source>
</reference>
<evidence type="ECO:0000313" key="2">
    <source>
        <dbReference type="EMBL" id="GAA1183010.1"/>
    </source>
</evidence>
<sequence length="55" mass="6215">MNAVATRTGAARPRPRRAPQHREENNPMPSNPPVITVSDAELADLRSRLRRTRRA</sequence>
<keyword evidence="3" id="KW-1185">Reference proteome</keyword>
<comment type="caution">
    <text evidence="2">The sequence shown here is derived from an EMBL/GenBank/DDBJ whole genome shotgun (WGS) entry which is preliminary data.</text>
</comment>
<dbReference type="EMBL" id="BAAAKV010000043">
    <property type="protein sequence ID" value="GAA1183010.1"/>
    <property type="molecule type" value="Genomic_DNA"/>
</dbReference>
<gene>
    <name evidence="2" type="ORF">GCM10009654_45460</name>
</gene>
<proteinExistence type="predicted"/>
<name>A0ABP4FL79_9ACTN</name>
<organism evidence="2 3">
    <name type="scientific">Streptomyces hebeiensis</name>
    <dbReference type="NCBI Taxonomy" id="229486"/>
    <lineage>
        <taxon>Bacteria</taxon>
        <taxon>Bacillati</taxon>
        <taxon>Actinomycetota</taxon>
        <taxon>Actinomycetes</taxon>
        <taxon>Kitasatosporales</taxon>
        <taxon>Streptomycetaceae</taxon>
        <taxon>Streptomyces</taxon>
    </lineage>
</organism>
<evidence type="ECO:0000256" key="1">
    <source>
        <dbReference type="SAM" id="MobiDB-lite"/>
    </source>
</evidence>
<dbReference type="Proteomes" id="UP001501371">
    <property type="component" value="Unassembled WGS sequence"/>
</dbReference>